<organism evidence="2 3">
    <name type="scientific">Phaeosphaeria nodorum (strain SN15 / ATCC MYA-4574 / FGSC 10173)</name>
    <name type="common">Glume blotch fungus</name>
    <name type="synonym">Parastagonospora nodorum</name>
    <dbReference type="NCBI Taxonomy" id="321614"/>
    <lineage>
        <taxon>Eukaryota</taxon>
        <taxon>Fungi</taxon>
        <taxon>Dikarya</taxon>
        <taxon>Ascomycota</taxon>
        <taxon>Pezizomycotina</taxon>
        <taxon>Dothideomycetes</taxon>
        <taxon>Pleosporomycetidae</taxon>
        <taxon>Pleosporales</taxon>
        <taxon>Pleosporineae</taxon>
        <taxon>Phaeosphaeriaceae</taxon>
        <taxon>Parastagonospora</taxon>
    </lineage>
</organism>
<gene>
    <name evidence="2" type="ORF">SNOG_09820</name>
</gene>
<evidence type="ECO:0000313" key="3">
    <source>
        <dbReference type="Proteomes" id="UP000001055"/>
    </source>
</evidence>
<dbReference type="KEGG" id="pno:SNOG_09820"/>
<proteinExistence type="predicted"/>
<evidence type="ECO:0000313" key="2">
    <source>
        <dbReference type="EMBL" id="EAT83085.1"/>
    </source>
</evidence>
<reference evidence="3" key="1">
    <citation type="journal article" date="2007" name="Plant Cell">
        <title>Dothideomycete-plant interactions illuminated by genome sequencing and EST analysis of the wheat pathogen Stagonospora nodorum.</title>
        <authorList>
            <person name="Hane J.K."/>
            <person name="Lowe R.G."/>
            <person name="Solomon P.S."/>
            <person name="Tan K.C."/>
            <person name="Schoch C.L."/>
            <person name="Spatafora J.W."/>
            <person name="Crous P.W."/>
            <person name="Kodira C."/>
            <person name="Birren B.W."/>
            <person name="Galagan J.E."/>
            <person name="Torriani S.F."/>
            <person name="McDonald B.A."/>
            <person name="Oliver R.P."/>
        </authorList>
    </citation>
    <scope>NUCLEOTIDE SEQUENCE [LARGE SCALE GENOMIC DNA]</scope>
    <source>
        <strain evidence="3">SN15 / ATCC MYA-4574 / FGSC 10173</strain>
    </source>
</reference>
<protein>
    <submittedName>
        <fullName evidence="2">Uncharacterized protein</fullName>
    </submittedName>
</protein>
<feature type="region of interest" description="Disordered" evidence="1">
    <location>
        <begin position="20"/>
        <end position="56"/>
    </location>
</feature>
<dbReference type="InParanoid" id="Q0UEJ4"/>
<dbReference type="EMBL" id="CH445339">
    <property type="protein sequence ID" value="EAT83085.1"/>
    <property type="molecule type" value="Genomic_DNA"/>
</dbReference>
<sequence>MEKVCWDILIASICLNENGAKLPSSTAASKHGLETTSNNGIAADATEFEAKRPRME</sequence>
<dbReference type="AlphaFoldDB" id="Q0UEJ4"/>
<dbReference type="Proteomes" id="UP000001055">
    <property type="component" value="Unassembled WGS sequence"/>
</dbReference>
<dbReference type="RefSeq" id="XP_001800106.1">
    <property type="nucleotide sequence ID" value="XM_001800054.1"/>
</dbReference>
<accession>Q0UEJ4</accession>
<dbReference type="HOGENOM" id="CLU_3014944_0_0_1"/>
<evidence type="ECO:0000256" key="1">
    <source>
        <dbReference type="SAM" id="MobiDB-lite"/>
    </source>
</evidence>
<feature type="compositionally biased region" description="Polar residues" evidence="1">
    <location>
        <begin position="23"/>
        <end position="40"/>
    </location>
</feature>
<name>Q0UEJ4_PHANO</name>
<dbReference type="GeneID" id="5977011"/>